<feature type="compositionally biased region" description="Basic and acidic residues" evidence="1">
    <location>
        <begin position="1047"/>
        <end position="1056"/>
    </location>
</feature>
<evidence type="ECO:0000256" key="1">
    <source>
        <dbReference type="SAM" id="MobiDB-lite"/>
    </source>
</evidence>
<evidence type="ECO:0000313" key="2">
    <source>
        <dbReference type="EMBL" id="ESU38112.1"/>
    </source>
</evidence>
<dbReference type="VEuPathDB" id="GiardiaDB:GL50581_466"/>
<organism evidence="2 3">
    <name type="scientific">Giardia intestinalis</name>
    <name type="common">Giardia lamblia</name>
    <dbReference type="NCBI Taxonomy" id="5741"/>
    <lineage>
        <taxon>Eukaryota</taxon>
        <taxon>Metamonada</taxon>
        <taxon>Diplomonadida</taxon>
        <taxon>Hexamitidae</taxon>
        <taxon>Giardiinae</taxon>
        <taxon>Giardia</taxon>
    </lineage>
</organism>
<proteinExistence type="predicted"/>
<dbReference type="Proteomes" id="UP000018320">
    <property type="component" value="Unassembled WGS sequence"/>
</dbReference>
<reference evidence="2 3" key="2">
    <citation type="journal article" date="2013" name="Genome Biol. Evol.">
        <title>Genome sequencing of Giardia lamblia genotypes A2 and B isolates (DH and GS) and comparative analysis with the genomes of genotypes A1 and E (WB and Pig).</title>
        <authorList>
            <person name="Adam R.D."/>
            <person name="Dahlstrom E.W."/>
            <person name="Martens C.A."/>
            <person name="Bruno D.P."/>
            <person name="Barbian K.D."/>
            <person name="Ricklefs S.M."/>
            <person name="Hernandez M.M."/>
            <person name="Narla N.P."/>
            <person name="Patel R.B."/>
            <person name="Porcella S.F."/>
            <person name="Nash T.E."/>
        </authorList>
    </citation>
    <scope>NUCLEOTIDE SEQUENCE [LARGE SCALE GENOMIC DNA]</scope>
    <source>
        <strain evidence="2 3">DH</strain>
    </source>
</reference>
<dbReference type="VEuPathDB" id="GiardiaDB:DHA2_150253"/>
<dbReference type="VEuPathDB" id="GiardiaDB:QR46_0893"/>
<dbReference type="EMBL" id="AHGT01000017">
    <property type="protein sequence ID" value="ESU38112.1"/>
    <property type="molecule type" value="Genomic_DNA"/>
</dbReference>
<comment type="caution">
    <text evidence="2">The sequence shown here is derived from an EMBL/GenBank/DDBJ whole genome shotgun (WGS) entry which is preliminary data.</text>
</comment>
<sequence>MNYLLFPVYVDSKIHFPPKSLNYAALLSISLDDKELTSSQVFQRLQKIFIHYVRLESLDLSHGYIRSSPLSSAKALAVSRLRLANLRFDSLECLGQLLSHLNEPRKGLRNLWLKNITIDTQASTLQSIQKVISLTHLSCDSAIPEIFRLLHSRLYWLEVTVNSRLLQSFYASPAQVSSNRYPFLFTPEVTHGFSLPPTIHVLLEDSSNFKNLYMVPKYIVYMYFCLLLIAKSLGGNKLVNISHRRARAFFSRITKCFEEDQIRLDRTDAKSTPSSREGLIYSPSLALSLLSFNLIMRKLISYLEQSGTPSVETHQITIELDALKEKELVVLLPNFNHLLKFLRITPSAKDSNLYKRRYSKKRLHTVPSGLIKLTFILPPTSRAIILSYNKKKTGAISVIETPLVLCLPYDALMNSRFFEGMFDEARENHDCLMLHEHLAELYTLVRRTYFDSTMSSFSSTSTNLIPQLVKSEISASSVARNKEAHNTISSTDSDTPFTNYRRFLCMRDCQICSAARDAAKDTDDPDCFIQSIFATKSSPFYCDKVAARLIRKLIKIQIRASPEFNSSATDITFTHASAPRNPAALLENNHAEVAPGRGSSTEYSSVSFIQTASYSEEEESNLYPSPRRSIDKLMKRTMGTLESFSENCTDADYTRLPGLFEHNRIFRYIDEYVDNANTFLVYNGYIFSISYEVLRKVYLLDLKRSALRKHPVLRELSPPNVSAAITSYVTYEDVHSICQRTIQAMVRAYLTGGYYARSMDRLLIKGTADMGTTGSTGSLSEPFLKITASDVSKTVPDPGDCNCRNKANTSGHQLLPFIDVTVDWGASLIMGLNDSQLSKESKFIRCVHNLLRSHASPMINSQLRAVAPVIYSKEYRRFYIHPAPGVIPNTQQLYGIGLLAKLHKDEFGECMKGSTSICIISLHFSAYDLIHMLQGGLLSCVSPAIRKINIETITIVYSTKLEILLLFYLLIGQPALTIIINKLSFKYAPAYRQDHLNSMLTDILSSSLEWRPQASSKNSAELEKKTSASVSGDRFSDHVVRRFHGNSRPEDSEPNKGGRSGRVGADAVDGGTENSYSLDCSTYTSDSITEVDSTLDGFIVDSDEVTDEADDPRTPPQKHRRDENTDSTDEDPVVVGFSRKAQELTSKRLDLVVYKDLIDDITQKTGIPVNTLQYTDLTLKIIRNLNSMKLQVRVRLCVLTSFINDNEELGSTRAQATAEQEYASHVVFLTKILKCMIKADINAFIFENVALDWSLKFSNIKNELIDRITGLRDSLARGIGVFYIIGSTIQEEKP</sequence>
<reference evidence="3" key="1">
    <citation type="submission" date="2012-02" db="EMBL/GenBank/DDBJ databases">
        <title>Genome sequencing of Giardia lamblia Genotypes A2 and B isolates (DH and GS) and comparative analysis with the genomes of Genotypes A1 and E (WB and Pig).</title>
        <authorList>
            <person name="Adam R."/>
            <person name="Dahlstrom E."/>
            <person name="Martens C."/>
            <person name="Bruno D."/>
            <person name="Barbian K."/>
            <person name="Porcella S.F."/>
            <person name="Nash T."/>
        </authorList>
    </citation>
    <scope>NUCLEOTIDE SEQUENCE</scope>
    <source>
        <strain evidence="3">DH</strain>
    </source>
</reference>
<protein>
    <submittedName>
        <fullName evidence="2">Uncharacterized protein</fullName>
    </submittedName>
</protein>
<dbReference type="VEuPathDB" id="GiardiaDB:GL50803_006927"/>
<accession>V6TIG0</accession>
<feature type="region of interest" description="Disordered" evidence="1">
    <location>
        <begin position="1042"/>
        <end position="1078"/>
    </location>
</feature>
<gene>
    <name evidence="2" type="ORF">DHA2_150253</name>
</gene>
<name>V6TIG0_GIAIN</name>
<feature type="region of interest" description="Disordered" evidence="1">
    <location>
        <begin position="1102"/>
        <end position="1131"/>
    </location>
</feature>
<evidence type="ECO:0000313" key="3">
    <source>
        <dbReference type="Proteomes" id="UP000018320"/>
    </source>
</evidence>